<dbReference type="InterPro" id="IPR000719">
    <property type="entry name" value="Prot_kinase_dom"/>
</dbReference>
<dbReference type="PROSITE" id="PS50011">
    <property type="entry name" value="PROTEIN_KINASE_DOM"/>
    <property type="match status" value="1"/>
</dbReference>
<evidence type="ECO:0000256" key="3">
    <source>
        <dbReference type="ARBA" id="ARBA00022741"/>
    </source>
</evidence>
<dbReference type="GO" id="GO:0004674">
    <property type="term" value="F:protein serine/threonine kinase activity"/>
    <property type="evidence" value="ECO:0007669"/>
    <property type="project" value="UniProtKB-KW"/>
</dbReference>
<sequence>MESRLPTLPVAGHRIEDRIAEGAMATLWRAVGPDGTVRLLKRPKLGPGSHPACFAGFETERMVLARLVGPNVPALIAAGDDGPDDSGPWLLEEWISGPSLVEAARRAPLPETEVVRLGMAVATALHAVHRQNVVHHDLKPQHILFRDDGTAVLIDFGLAAHGELPDFAADAADGAREMPLGTPAYIAPEPLRGERGNPKSDIFSLGVILYLLATGRLPFGAPESRGGMRRRLWLDPPRPRALRPELPEWLQEIIMRCLAVLPENRYATAAQVAHDLAHPEQVVITARGRNLQGGGWRAAARRWWKTVTAPPPVRRAAAEQLARAPHVLVAIDTEHETAALAAAMRQVVRRAASADSLARITCVNVIDATLSAGQEEAAELERGQRTQRLMALHHWARELALAPERLRFHVLEGGDAAAALLDYAHTQHVDQIVIGARGSSALRRLLGSVSARIAAEAPCTVTVVRITA</sequence>
<name>A0A497XNS9_9PROT</name>
<proteinExistence type="inferred from homology"/>
<evidence type="ECO:0000313" key="7">
    <source>
        <dbReference type="EMBL" id="RLJ68038.1"/>
    </source>
</evidence>
<dbReference type="InterPro" id="IPR006016">
    <property type="entry name" value="UspA"/>
</dbReference>
<dbReference type="PANTHER" id="PTHR43289">
    <property type="entry name" value="MITOGEN-ACTIVATED PROTEIN KINASE KINASE KINASE 20-RELATED"/>
    <property type="match status" value="1"/>
</dbReference>
<accession>A0A497XNS9</accession>
<keyword evidence="3" id="KW-0547">Nucleotide-binding</keyword>
<dbReference type="Proteomes" id="UP000268908">
    <property type="component" value="Unassembled WGS sequence"/>
</dbReference>
<reference evidence="7 8" key="1">
    <citation type="submission" date="2018-10" db="EMBL/GenBank/DDBJ databases">
        <title>Genomic Encyclopedia of Type Strains, Phase IV (KMG-IV): sequencing the most valuable type-strain genomes for metagenomic binning, comparative biology and taxonomic classification.</title>
        <authorList>
            <person name="Goeker M."/>
        </authorList>
    </citation>
    <scope>NUCLEOTIDE SEQUENCE [LARGE SCALE GENOMIC DNA]</scope>
    <source>
        <strain evidence="7 8">DSM 26916</strain>
    </source>
</reference>
<evidence type="ECO:0000256" key="2">
    <source>
        <dbReference type="ARBA" id="ARBA00022679"/>
    </source>
</evidence>
<dbReference type="InterPro" id="IPR014729">
    <property type="entry name" value="Rossmann-like_a/b/a_fold"/>
</dbReference>
<dbReference type="PANTHER" id="PTHR43289:SF34">
    <property type="entry name" value="SERINE_THREONINE-PROTEIN KINASE YBDM-RELATED"/>
    <property type="match status" value="1"/>
</dbReference>
<keyword evidence="8" id="KW-1185">Reference proteome</keyword>
<dbReference type="Pfam" id="PF00069">
    <property type="entry name" value="Pkinase"/>
    <property type="match status" value="1"/>
</dbReference>
<dbReference type="GO" id="GO:0005524">
    <property type="term" value="F:ATP binding"/>
    <property type="evidence" value="ECO:0007669"/>
    <property type="project" value="UniProtKB-KW"/>
</dbReference>
<dbReference type="Gene3D" id="3.40.50.620">
    <property type="entry name" value="HUPs"/>
    <property type="match status" value="1"/>
</dbReference>
<evidence type="ECO:0000313" key="8">
    <source>
        <dbReference type="Proteomes" id="UP000268908"/>
    </source>
</evidence>
<dbReference type="PRINTS" id="PR01438">
    <property type="entry name" value="UNVRSLSTRESS"/>
</dbReference>
<evidence type="ECO:0000256" key="5">
    <source>
        <dbReference type="ARBA" id="ARBA00022840"/>
    </source>
</evidence>
<protein>
    <submittedName>
        <fullName evidence="7">Serine/threonine protein kinase</fullName>
    </submittedName>
</protein>
<evidence type="ECO:0000256" key="4">
    <source>
        <dbReference type="ARBA" id="ARBA00022777"/>
    </source>
</evidence>
<dbReference type="CDD" id="cd00293">
    <property type="entry name" value="USP-like"/>
    <property type="match status" value="1"/>
</dbReference>
<dbReference type="Gene3D" id="1.10.510.10">
    <property type="entry name" value="Transferase(Phosphotransferase) domain 1"/>
    <property type="match status" value="1"/>
</dbReference>
<feature type="domain" description="Protein kinase" evidence="6">
    <location>
        <begin position="13"/>
        <end position="277"/>
    </location>
</feature>
<keyword evidence="4 7" id="KW-0418">Kinase</keyword>
<dbReference type="AlphaFoldDB" id="A0A497XNS9"/>
<comment type="similarity">
    <text evidence="1">Belongs to the universal stress protein A family.</text>
</comment>
<dbReference type="SUPFAM" id="SSF52402">
    <property type="entry name" value="Adenine nucleotide alpha hydrolases-like"/>
    <property type="match status" value="1"/>
</dbReference>
<dbReference type="SUPFAM" id="SSF56112">
    <property type="entry name" value="Protein kinase-like (PK-like)"/>
    <property type="match status" value="1"/>
</dbReference>
<dbReference type="Pfam" id="PF00582">
    <property type="entry name" value="Usp"/>
    <property type="match status" value="1"/>
</dbReference>
<gene>
    <name evidence="7" type="ORF">DFR35_0592</name>
</gene>
<dbReference type="CDD" id="cd14014">
    <property type="entry name" value="STKc_PknB_like"/>
    <property type="match status" value="1"/>
</dbReference>
<keyword evidence="7" id="KW-0723">Serine/threonine-protein kinase</keyword>
<comment type="caution">
    <text evidence="7">The sequence shown here is derived from an EMBL/GenBank/DDBJ whole genome shotgun (WGS) entry which is preliminary data.</text>
</comment>
<evidence type="ECO:0000259" key="6">
    <source>
        <dbReference type="PROSITE" id="PS50011"/>
    </source>
</evidence>
<dbReference type="InterPro" id="IPR011009">
    <property type="entry name" value="Kinase-like_dom_sf"/>
</dbReference>
<keyword evidence="2" id="KW-0808">Transferase</keyword>
<organism evidence="7 8">
    <name type="scientific">Sulfurisoma sediminicola</name>
    <dbReference type="NCBI Taxonomy" id="1381557"/>
    <lineage>
        <taxon>Bacteria</taxon>
        <taxon>Pseudomonadati</taxon>
        <taxon>Pseudomonadota</taxon>
        <taxon>Betaproteobacteria</taxon>
        <taxon>Nitrosomonadales</taxon>
        <taxon>Sterolibacteriaceae</taxon>
        <taxon>Sulfurisoma</taxon>
    </lineage>
</organism>
<dbReference type="EMBL" id="RCCI01000004">
    <property type="protein sequence ID" value="RLJ68038.1"/>
    <property type="molecule type" value="Genomic_DNA"/>
</dbReference>
<evidence type="ECO:0000256" key="1">
    <source>
        <dbReference type="ARBA" id="ARBA00008791"/>
    </source>
</evidence>
<dbReference type="InterPro" id="IPR006015">
    <property type="entry name" value="Universal_stress_UspA"/>
</dbReference>
<keyword evidence="5" id="KW-0067">ATP-binding</keyword>